<keyword evidence="3" id="KW-1185">Reference proteome</keyword>
<dbReference type="EMBL" id="CP069127">
    <property type="protein sequence ID" value="QRG66774.1"/>
    <property type="molecule type" value="Genomic_DNA"/>
</dbReference>
<dbReference type="Pfam" id="PF14690">
    <property type="entry name" value="Zn_ribbon_ISL3"/>
    <property type="match status" value="1"/>
</dbReference>
<reference evidence="2 3" key="1">
    <citation type="submission" date="2021-01" db="EMBL/GenBank/DDBJ databases">
        <title>Identification of strong promoters based on the transcriptome of Brevibacillus choshinensis.</title>
        <authorList>
            <person name="Yao D."/>
            <person name="Zhang K."/>
            <person name="Wu J."/>
        </authorList>
    </citation>
    <scope>NUCLEOTIDE SEQUENCE [LARGE SCALE GENOMIC DNA]</scope>
    <source>
        <strain evidence="2 3">HPD31-SP3</strain>
    </source>
</reference>
<proteinExistence type="predicted"/>
<protein>
    <submittedName>
        <fullName evidence="2">Transposase family protein</fullName>
    </submittedName>
</protein>
<feature type="domain" description="Transposase IS204/IS1001/IS1096/IS1165 zinc-finger" evidence="1">
    <location>
        <begin position="10"/>
        <end position="55"/>
    </location>
</feature>
<dbReference type="Proteomes" id="UP000596248">
    <property type="component" value="Chromosome"/>
</dbReference>
<evidence type="ECO:0000259" key="1">
    <source>
        <dbReference type="Pfam" id="PF14690"/>
    </source>
</evidence>
<evidence type="ECO:0000313" key="3">
    <source>
        <dbReference type="Proteomes" id="UP000596248"/>
    </source>
</evidence>
<name>A0ABX7FM61_BRECH</name>
<organism evidence="2 3">
    <name type="scientific">Brevibacillus choshinensis</name>
    <dbReference type="NCBI Taxonomy" id="54911"/>
    <lineage>
        <taxon>Bacteria</taxon>
        <taxon>Bacillati</taxon>
        <taxon>Bacillota</taxon>
        <taxon>Bacilli</taxon>
        <taxon>Bacillales</taxon>
        <taxon>Paenibacillaceae</taxon>
        <taxon>Brevibacillus</taxon>
    </lineage>
</organism>
<dbReference type="RefSeq" id="WP_203353839.1">
    <property type="nucleotide sequence ID" value="NZ_CP069127.1"/>
</dbReference>
<accession>A0ABX7FM61</accession>
<evidence type="ECO:0000313" key="2">
    <source>
        <dbReference type="EMBL" id="QRG66774.1"/>
    </source>
</evidence>
<sequence length="96" mass="11353">MDNAIIQTIPPHQCPNCGNKKFHKTEKKIQYFQALVGAEVIFVEVQRRRYRCSGCQSKIWDRVSGACSYKKKTDGLVQWERRHETGKETRKKERIR</sequence>
<gene>
    <name evidence="2" type="ORF">JNE38_25360</name>
</gene>
<dbReference type="InterPro" id="IPR029261">
    <property type="entry name" value="Transposase_Znf"/>
</dbReference>